<keyword evidence="3" id="KW-1185">Reference proteome</keyword>
<evidence type="ECO:0000313" key="3">
    <source>
        <dbReference type="Proteomes" id="UP001632038"/>
    </source>
</evidence>
<dbReference type="Gene3D" id="3.30.420.10">
    <property type="entry name" value="Ribonuclease H-like superfamily/Ribonuclease H"/>
    <property type="match status" value="1"/>
</dbReference>
<dbReference type="PANTHER" id="PTHR47723">
    <property type="entry name" value="OS05G0353850 PROTEIN"/>
    <property type="match status" value="1"/>
</dbReference>
<gene>
    <name evidence="2" type="ORF">CASFOL_011846</name>
</gene>
<dbReference type="InterPro" id="IPR053151">
    <property type="entry name" value="RNase_H-like"/>
</dbReference>
<evidence type="ECO:0000313" key="2">
    <source>
        <dbReference type="EMBL" id="KAL3643914.1"/>
    </source>
</evidence>
<comment type="caution">
    <text evidence="2">The sequence shown here is derived from an EMBL/GenBank/DDBJ whole genome shotgun (WGS) entry which is preliminary data.</text>
</comment>
<proteinExistence type="predicted"/>
<dbReference type="AlphaFoldDB" id="A0ABD3DSS0"/>
<dbReference type="SUPFAM" id="SSF53098">
    <property type="entry name" value="Ribonuclease H-like"/>
    <property type="match status" value="1"/>
</dbReference>
<name>A0ABD3DSS0_9LAMI</name>
<sequence>MSLRSQLGYTAMGTMMYCLWGIWKERCRARFESTDMNKQRTIKFITSSIQDLNQINSPKRQADFWGKHVLDRLLIPVKSPAVKRGAWLHWTKPSLGYYKLNTDGAVKNGVATIGGIIRNEMGEMVRAFWKKIELTTVDIAEMEAIIHGVLLCNSLAIDRFRIETDSLTVFKAATGKSMNPNITYMARRNGLGTQLIDHIYREQNVVADLLAKAARSEDDTTFQSLSQLPGNIRAAIHLDKIGMQVFRKGNSRSRYAFA</sequence>
<dbReference type="PANTHER" id="PTHR47723:SF19">
    <property type="entry name" value="POLYNUCLEOTIDYL TRANSFERASE, RIBONUCLEASE H-LIKE SUPERFAMILY PROTEIN"/>
    <property type="match status" value="1"/>
</dbReference>
<dbReference type="InterPro" id="IPR002156">
    <property type="entry name" value="RNaseH_domain"/>
</dbReference>
<dbReference type="InterPro" id="IPR036397">
    <property type="entry name" value="RNaseH_sf"/>
</dbReference>
<feature type="domain" description="RNase H type-1" evidence="1">
    <location>
        <begin position="101"/>
        <end position="214"/>
    </location>
</feature>
<dbReference type="InterPro" id="IPR044730">
    <property type="entry name" value="RNase_H-like_dom_plant"/>
</dbReference>
<accession>A0ABD3DSS0</accession>
<dbReference type="InterPro" id="IPR012337">
    <property type="entry name" value="RNaseH-like_sf"/>
</dbReference>
<dbReference type="CDD" id="cd06222">
    <property type="entry name" value="RNase_H_like"/>
    <property type="match status" value="1"/>
</dbReference>
<organism evidence="2 3">
    <name type="scientific">Castilleja foliolosa</name>
    <dbReference type="NCBI Taxonomy" id="1961234"/>
    <lineage>
        <taxon>Eukaryota</taxon>
        <taxon>Viridiplantae</taxon>
        <taxon>Streptophyta</taxon>
        <taxon>Embryophyta</taxon>
        <taxon>Tracheophyta</taxon>
        <taxon>Spermatophyta</taxon>
        <taxon>Magnoliopsida</taxon>
        <taxon>eudicotyledons</taxon>
        <taxon>Gunneridae</taxon>
        <taxon>Pentapetalae</taxon>
        <taxon>asterids</taxon>
        <taxon>lamiids</taxon>
        <taxon>Lamiales</taxon>
        <taxon>Orobanchaceae</taxon>
        <taxon>Pedicularideae</taxon>
        <taxon>Castillejinae</taxon>
        <taxon>Castilleja</taxon>
    </lineage>
</organism>
<dbReference type="EMBL" id="JAVIJP010000015">
    <property type="protein sequence ID" value="KAL3643914.1"/>
    <property type="molecule type" value="Genomic_DNA"/>
</dbReference>
<protein>
    <recommendedName>
        <fullName evidence="1">RNase H type-1 domain-containing protein</fullName>
    </recommendedName>
</protein>
<dbReference type="Proteomes" id="UP001632038">
    <property type="component" value="Unassembled WGS sequence"/>
</dbReference>
<dbReference type="Pfam" id="PF13456">
    <property type="entry name" value="RVT_3"/>
    <property type="match status" value="1"/>
</dbReference>
<reference evidence="3" key="1">
    <citation type="journal article" date="2024" name="IScience">
        <title>Strigolactones Initiate the Formation of Haustorium-like Structures in Castilleja.</title>
        <authorList>
            <person name="Buerger M."/>
            <person name="Peterson D."/>
            <person name="Chory J."/>
        </authorList>
    </citation>
    <scope>NUCLEOTIDE SEQUENCE [LARGE SCALE GENOMIC DNA]</scope>
</reference>
<evidence type="ECO:0000259" key="1">
    <source>
        <dbReference type="Pfam" id="PF13456"/>
    </source>
</evidence>